<dbReference type="GO" id="GO:0050415">
    <property type="term" value="F:formimidoylglutamase activity"/>
    <property type="evidence" value="ECO:0007669"/>
    <property type="project" value="UniProtKB-UniRule"/>
</dbReference>
<comment type="catalytic activity">
    <reaction evidence="5">
        <text>N-formimidoyl-L-glutamate + H2O = formamide + L-glutamate</text>
        <dbReference type="Rhea" id="RHEA:22492"/>
        <dbReference type="ChEBI" id="CHEBI:15377"/>
        <dbReference type="ChEBI" id="CHEBI:16397"/>
        <dbReference type="ChEBI" id="CHEBI:29985"/>
        <dbReference type="ChEBI" id="CHEBI:58928"/>
        <dbReference type="EC" id="3.5.3.8"/>
    </reaction>
</comment>
<dbReference type="HAMAP" id="MF_00737">
    <property type="entry name" value="Formimidoylglutam"/>
    <property type="match status" value="1"/>
</dbReference>
<dbReference type="SUPFAM" id="SSF52768">
    <property type="entry name" value="Arginase/deacetylase"/>
    <property type="match status" value="1"/>
</dbReference>
<feature type="binding site" evidence="5">
    <location>
        <position position="139"/>
    </location>
    <ligand>
        <name>Mn(2+)</name>
        <dbReference type="ChEBI" id="CHEBI:29035"/>
        <label>1</label>
    </ligand>
</feature>
<dbReference type="GO" id="GO:0033389">
    <property type="term" value="P:putrescine biosynthetic process from arginine, via agmatine"/>
    <property type="evidence" value="ECO:0007669"/>
    <property type="project" value="TreeGrafter"/>
</dbReference>
<dbReference type="Gene3D" id="3.40.800.10">
    <property type="entry name" value="Ureohydrolase domain"/>
    <property type="match status" value="1"/>
</dbReference>
<proteinExistence type="inferred from homology"/>
<feature type="binding site" evidence="5">
    <location>
        <position position="229"/>
    </location>
    <ligand>
        <name>Mn(2+)</name>
        <dbReference type="ChEBI" id="CHEBI:29035"/>
        <label>2</label>
    </ligand>
</feature>
<feature type="binding site" evidence="5">
    <location>
        <position position="227"/>
    </location>
    <ligand>
        <name>Mn(2+)</name>
        <dbReference type="ChEBI" id="CHEBI:29035"/>
        <label>2</label>
    </ligand>
</feature>
<dbReference type="InterPro" id="IPR020855">
    <property type="entry name" value="Ureohydrolase_Mn_BS"/>
</dbReference>
<keyword evidence="2 5" id="KW-0378">Hydrolase</keyword>
<dbReference type="InterPro" id="IPR006035">
    <property type="entry name" value="Ureohydrolase"/>
</dbReference>
<feature type="binding site" evidence="5">
    <location>
        <position position="117"/>
    </location>
    <ligand>
        <name>Mn(2+)</name>
        <dbReference type="ChEBI" id="CHEBI:29035"/>
        <label>1</label>
    </ligand>
</feature>
<dbReference type="AlphaFoldDB" id="A0A540R4G6"/>
<evidence type="ECO:0000256" key="4">
    <source>
        <dbReference type="ARBA" id="ARBA00023211"/>
    </source>
</evidence>
<dbReference type="GO" id="GO:0019557">
    <property type="term" value="P:L-histidine catabolic process to glutamate and formate"/>
    <property type="evidence" value="ECO:0007669"/>
    <property type="project" value="UniProtKB-UniPathway"/>
</dbReference>
<comment type="similarity">
    <text evidence="5 7 8">Belongs to the arginase family.</text>
</comment>
<feature type="binding site" evidence="5">
    <location>
        <position position="139"/>
    </location>
    <ligand>
        <name>Mn(2+)</name>
        <dbReference type="ChEBI" id="CHEBI:29035"/>
        <label>2</label>
    </ligand>
</feature>
<dbReference type="UniPathway" id="UPA00379">
    <property type="reaction ID" value="UER00552"/>
</dbReference>
<feature type="binding site" evidence="5">
    <location>
        <position position="141"/>
    </location>
    <ligand>
        <name>Mn(2+)</name>
        <dbReference type="ChEBI" id="CHEBI:29035"/>
        <label>2</label>
    </ligand>
</feature>
<dbReference type="InterPro" id="IPR023696">
    <property type="entry name" value="Ureohydrolase_dom_sf"/>
</dbReference>
<keyword evidence="4 5" id="KW-0464">Manganese</keyword>
<comment type="function">
    <text evidence="5">Catalyzes the conversion of N-formimidoyl-L-glutamate to L-glutamate and formamide.</text>
</comment>
<dbReference type="PANTHER" id="PTHR11358">
    <property type="entry name" value="ARGINASE/AGMATINASE"/>
    <property type="match status" value="1"/>
</dbReference>
<dbReference type="Pfam" id="PF00491">
    <property type="entry name" value="Arginase"/>
    <property type="match status" value="1"/>
</dbReference>
<evidence type="ECO:0000256" key="6">
    <source>
        <dbReference type="NCBIfam" id="TIGR01227"/>
    </source>
</evidence>
<dbReference type="GO" id="GO:0008783">
    <property type="term" value="F:agmatinase activity"/>
    <property type="evidence" value="ECO:0007669"/>
    <property type="project" value="TreeGrafter"/>
</dbReference>
<dbReference type="STRING" id="1686286.GCA_900092335_02573"/>
<reference evidence="9 10" key="1">
    <citation type="submission" date="2019-06" db="EMBL/GenBank/DDBJ databases">
        <title>Draft genome of C. phoceense Strain 272.</title>
        <authorList>
            <person name="Pacheco L.G.C."/>
            <person name="Barberis C.M."/>
            <person name="Almuzara M.N."/>
            <person name="Traglia G.M."/>
            <person name="Santos C.S."/>
            <person name="Rocha D.J.P.G."/>
            <person name="Aguiar E.R.G.R."/>
            <person name="Vay C.A."/>
        </authorList>
    </citation>
    <scope>NUCLEOTIDE SEQUENCE [LARGE SCALE GENOMIC DNA]</scope>
    <source>
        <strain evidence="9 10">272</strain>
    </source>
</reference>
<comment type="cofactor">
    <cofactor evidence="5">
        <name>Mn(2+)</name>
        <dbReference type="ChEBI" id="CHEBI:29035"/>
    </cofactor>
    <text evidence="5">Binds 2 manganese ions per subunit.</text>
</comment>
<sequence length="303" mass="31531">MFTPAPAWTGRNDGPGPEHARWHSVINTSTAPGAALLGFATDEGVRRNGGRVGAADGPDALRAALGSLAVHDEFPRIDAGTVVTEGEDLESAQAEVSDKVEELVRAGHLPIVLGGGHETSFATGRGLARVRPSAIINLDAHFDLRIADQPTSGTPFRQLVDVYGDDFDYSVLGISRPNNTKVLFDTARDLGVKVVLDEDLSSLSAQDAAARAVELVADAESIHLSIDLDVLPAAVAPGVSAPAGLGVPLLHIHAIVRALAATGKLALVDVAELNPRFDIDGRTAKAAARLIDSIVVAHAEARS</sequence>
<dbReference type="GO" id="GO:0030145">
    <property type="term" value="F:manganese ion binding"/>
    <property type="evidence" value="ECO:0007669"/>
    <property type="project" value="UniProtKB-UniRule"/>
</dbReference>
<dbReference type="PANTHER" id="PTHR11358:SF35">
    <property type="entry name" value="FORMIMIDOYLGLUTAMASE"/>
    <property type="match status" value="1"/>
</dbReference>
<comment type="pathway">
    <text evidence="5">Amino-acid degradation; L-histidine degradation into L-glutamate; L-glutamate from N-formimidoyl-L-glutamate (hydrolase route): step 1/1.</text>
</comment>
<evidence type="ECO:0000256" key="3">
    <source>
        <dbReference type="ARBA" id="ARBA00022808"/>
    </source>
</evidence>
<evidence type="ECO:0000256" key="1">
    <source>
        <dbReference type="ARBA" id="ARBA00022723"/>
    </source>
</evidence>
<keyword evidence="10" id="KW-1185">Reference proteome</keyword>
<dbReference type="EC" id="3.5.3.8" evidence="5 6"/>
<keyword evidence="1 5" id="KW-0479">Metal-binding</keyword>
<feature type="binding site" evidence="5">
    <location>
        <position position="227"/>
    </location>
    <ligand>
        <name>Mn(2+)</name>
        <dbReference type="ChEBI" id="CHEBI:29035"/>
        <label>1</label>
    </ligand>
</feature>
<comment type="caution">
    <text evidence="9">The sequence shown here is derived from an EMBL/GenBank/DDBJ whole genome shotgun (WGS) entry which is preliminary data.</text>
</comment>
<dbReference type="GO" id="GO:0019556">
    <property type="term" value="P:L-histidine catabolic process to glutamate and formamide"/>
    <property type="evidence" value="ECO:0007669"/>
    <property type="project" value="UniProtKB-UniRule"/>
</dbReference>
<name>A0A540R4G6_9CORY</name>
<protein>
    <recommendedName>
        <fullName evidence="5 6">Formimidoylglutamase</fullName>
        <ecNumber evidence="5 6">3.5.3.8</ecNumber>
    </recommendedName>
    <alternativeName>
        <fullName evidence="5">Formiminoglutamase</fullName>
    </alternativeName>
    <alternativeName>
        <fullName evidence="5">Formiminoglutamate hydrolase</fullName>
    </alternativeName>
</protein>
<dbReference type="InterPro" id="IPR005923">
    <property type="entry name" value="HutG"/>
</dbReference>
<evidence type="ECO:0000313" key="9">
    <source>
        <dbReference type="EMBL" id="TQE42631.1"/>
    </source>
</evidence>
<evidence type="ECO:0000256" key="2">
    <source>
        <dbReference type="ARBA" id="ARBA00022801"/>
    </source>
</evidence>
<dbReference type="NCBIfam" id="TIGR01227">
    <property type="entry name" value="hutG"/>
    <property type="match status" value="1"/>
</dbReference>
<gene>
    <name evidence="5 9" type="primary">hutG</name>
    <name evidence="9" type="ORF">EJK80_11435</name>
</gene>
<keyword evidence="3 5" id="KW-0369">Histidine metabolism</keyword>
<dbReference type="Proteomes" id="UP000318080">
    <property type="component" value="Unassembled WGS sequence"/>
</dbReference>
<dbReference type="PROSITE" id="PS51409">
    <property type="entry name" value="ARGINASE_2"/>
    <property type="match status" value="1"/>
</dbReference>
<dbReference type="EMBL" id="VHIR01000021">
    <property type="protein sequence ID" value="TQE42631.1"/>
    <property type="molecule type" value="Genomic_DNA"/>
</dbReference>
<dbReference type="PROSITE" id="PS01053">
    <property type="entry name" value="ARGINASE_1"/>
    <property type="match status" value="1"/>
</dbReference>
<dbReference type="RefSeq" id="WP_141629220.1">
    <property type="nucleotide sequence ID" value="NZ_VHIR01000021.1"/>
</dbReference>
<evidence type="ECO:0000256" key="7">
    <source>
        <dbReference type="PROSITE-ProRule" id="PRU00742"/>
    </source>
</evidence>
<accession>A0A540R4G6</accession>
<evidence type="ECO:0000256" key="5">
    <source>
        <dbReference type="HAMAP-Rule" id="MF_00737"/>
    </source>
</evidence>
<evidence type="ECO:0000256" key="8">
    <source>
        <dbReference type="RuleBase" id="RU003684"/>
    </source>
</evidence>
<evidence type="ECO:0000313" key="10">
    <source>
        <dbReference type="Proteomes" id="UP000318080"/>
    </source>
</evidence>
<feature type="binding site" evidence="5">
    <location>
        <position position="143"/>
    </location>
    <ligand>
        <name>Mn(2+)</name>
        <dbReference type="ChEBI" id="CHEBI:29035"/>
        <label>1</label>
    </ligand>
</feature>
<dbReference type="CDD" id="cd09988">
    <property type="entry name" value="Formimidoylglutamase"/>
    <property type="match status" value="1"/>
</dbReference>
<organism evidence="9 10">
    <name type="scientific">Corynebacterium phoceense</name>
    <dbReference type="NCBI Taxonomy" id="1686286"/>
    <lineage>
        <taxon>Bacteria</taxon>
        <taxon>Bacillati</taxon>
        <taxon>Actinomycetota</taxon>
        <taxon>Actinomycetes</taxon>
        <taxon>Mycobacteriales</taxon>
        <taxon>Corynebacteriaceae</taxon>
        <taxon>Corynebacterium</taxon>
    </lineage>
</organism>